<dbReference type="InterPro" id="IPR050766">
    <property type="entry name" value="Bact_Lucif_Oxidored"/>
</dbReference>
<name>A0A3N0CG46_9ACTN</name>
<dbReference type="GO" id="GO:0016705">
    <property type="term" value="F:oxidoreductase activity, acting on paired donors, with incorporation or reduction of molecular oxygen"/>
    <property type="evidence" value="ECO:0007669"/>
    <property type="project" value="InterPro"/>
</dbReference>
<dbReference type="OrthoDB" id="4074025at2"/>
<dbReference type="CDD" id="cd00347">
    <property type="entry name" value="Flavin_utilizing_monoxygenases"/>
    <property type="match status" value="1"/>
</dbReference>
<dbReference type="GO" id="GO:0005829">
    <property type="term" value="C:cytosol"/>
    <property type="evidence" value="ECO:0007669"/>
    <property type="project" value="TreeGrafter"/>
</dbReference>
<keyword evidence="1" id="KW-0560">Oxidoreductase</keyword>
<sequence>MAADPVAGPQGGAEVDGDVRRRGDPVLPRRCRLDRDGGRGGRRVKVSCFLSAQFDPSASAVDGVDDVVTQAAAAEAAGFHAVYLGHHYLAQSAFIQPIPLAGYLAAATDRVRIGTGVLLAPLLNPIALAEELASLDVLSNGRLTVGIGAGYRKRETTAFGVDWPDRLTRLAEYVPILRALWNGETLDLAGSWGEVPGASVVLRPVQPGGPPLWIGAFAEPAIKRAARLDTPWLIGPKGNDAELSRLLGIYRDTLTEHGFSHDRGYPMSREAFVADTHAAAVAGVRPHLERQYAGYKSWDDAQGLDIDRYLEEDCLVGTPEEIVAKLRRWESDLGITEVSLRLQFVGASQHEAMDQIARFGAVIELLDAAEAA</sequence>
<dbReference type="Proteomes" id="UP000267128">
    <property type="component" value="Unassembled WGS sequence"/>
</dbReference>
<comment type="caution">
    <text evidence="5">The sequence shown here is derived from an EMBL/GenBank/DDBJ whole genome shotgun (WGS) entry which is preliminary data.</text>
</comment>
<evidence type="ECO:0000256" key="1">
    <source>
        <dbReference type="ARBA" id="ARBA00023002"/>
    </source>
</evidence>
<evidence type="ECO:0000259" key="4">
    <source>
        <dbReference type="Pfam" id="PF00296"/>
    </source>
</evidence>
<feature type="domain" description="Luciferase-like" evidence="4">
    <location>
        <begin position="46"/>
        <end position="331"/>
    </location>
</feature>
<reference evidence="5 6" key="1">
    <citation type="submission" date="2018-11" db="EMBL/GenBank/DDBJ databases">
        <authorList>
            <person name="Li F."/>
        </authorList>
    </citation>
    <scope>NUCLEOTIDE SEQUENCE [LARGE SCALE GENOMIC DNA]</scope>
    <source>
        <strain evidence="5 6">Gsoil 097</strain>
    </source>
</reference>
<keyword evidence="2" id="KW-0503">Monooxygenase</keyword>
<keyword evidence="6" id="KW-1185">Reference proteome</keyword>
<evidence type="ECO:0000256" key="2">
    <source>
        <dbReference type="ARBA" id="ARBA00023033"/>
    </source>
</evidence>
<dbReference type="EMBL" id="RJSE01000007">
    <property type="protein sequence ID" value="RNL61963.1"/>
    <property type="molecule type" value="Genomic_DNA"/>
</dbReference>
<proteinExistence type="predicted"/>
<dbReference type="SUPFAM" id="SSF51679">
    <property type="entry name" value="Bacterial luciferase-like"/>
    <property type="match status" value="1"/>
</dbReference>
<dbReference type="InterPro" id="IPR011251">
    <property type="entry name" value="Luciferase-like_dom"/>
</dbReference>
<dbReference type="AlphaFoldDB" id="A0A3N0CG46"/>
<gene>
    <name evidence="5" type="ORF">EFK50_09030</name>
</gene>
<dbReference type="PANTHER" id="PTHR30137">
    <property type="entry name" value="LUCIFERASE-LIKE MONOOXYGENASE"/>
    <property type="match status" value="1"/>
</dbReference>
<organism evidence="5 6">
    <name type="scientific">Nocardioides marmoriginsengisoli</name>
    <dbReference type="NCBI Taxonomy" id="661483"/>
    <lineage>
        <taxon>Bacteria</taxon>
        <taxon>Bacillati</taxon>
        <taxon>Actinomycetota</taxon>
        <taxon>Actinomycetes</taxon>
        <taxon>Propionibacteriales</taxon>
        <taxon>Nocardioidaceae</taxon>
        <taxon>Nocardioides</taxon>
    </lineage>
</organism>
<dbReference type="PANTHER" id="PTHR30137:SF8">
    <property type="entry name" value="BLR5498 PROTEIN"/>
    <property type="match status" value="1"/>
</dbReference>
<dbReference type="Gene3D" id="3.20.20.30">
    <property type="entry name" value="Luciferase-like domain"/>
    <property type="match status" value="1"/>
</dbReference>
<protein>
    <submittedName>
        <fullName evidence="5">LLM class flavin-dependent oxidoreductase</fullName>
    </submittedName>
</protein>
<accession>A0A3N0CG46</accession>
<dbReference type="Pfam" id="PF00296">
    <property type="entry name" value="Bac_luciferase"/>
    <property type="match status" value="1"/>
</dbReference>
<dbReference type="InterPro" id="IPR036661">
    <property type="entry name" value="Luciferase-like_sf"/>
</dbReference>
<evidence type="ECO:0000313" key="5">
    <source>
        <dbReference type="EMBL" id="RNL61963.1"/>
    </source>
</evidence>
<dbReference type="GO" id="GO:0004497">
    <property type="term" value="F:monooxygenase activity"/>
    <property type="evidence" value="ECO:0007669"/>
    <property type="project" value="UniProtKB-KW"/>
</dbReference>
<evidence type="ECO:0000256" key="3">
    <source>
        <dbReference type="SAM" id="MobiDB-lite"/>
    </source>
</evidence>
<evidence type="ECO:0000313" key="6">
    <source>
        <dbReference type="Proteomes" id="UP000267128"/>
    </source>
</evidence>
<feature type="region of interest" description="Disordered" evidence="3">
    <location>
        <begin position="1"/>
        <end position="30"/>
    </location>
</feature>